<dbReference type="Proteomes" id="UP000095673">
    <property type="component" value="Unassembled WGS sequence"/>
</dbReference>
<reference evidence="1 2" key="1">
    <citation type="submission" date="2015-09" db="EMBL/GenBank/DDBJ databases">
        <authorList>
            <consortium name="Pathogen Informatics"/>
        </authorList>
    </citation>
    <scope>NUCLEOTIDE SEQUENCE [LARGE SCALE GENOMIC DNA]</scope>
    <source>
        <strain evidence="1 2">2789STDY5834968</strain>
    </source>
</reference>
<dbReference type="RefSeq" id="WP_172704795.1">
    <property type="nucleotide sequence ID" value="NZ_CYXM01000018.1"/>
</dbReference>
<sequence>MNNRETIQELADLFIGGGFECETPEEEQMLIWVKEQMNILNGKMAG</sequence>
<evidence type="ECO:0000313" key="2">
    <source>
        <dbReference type="Proteomes" id="UP000095673"/>
    </source>
</evidence>
<evidence type="ECO:0000313" key="1">
    <source>
        <dbReference type="EMBL" id="CUN26297.1"/>
    </source>
</evidence>
<name>A0A173VJL3_9FIRM</name>
<dbReference type="EMBL" id="CYXM01000018">
    <property type="protein sequence ID" value="CUN26297.1"/>
    <property type="molecule type" value="Genomic_DNA"/>
</dbReference>
<gene>
    <name evidence="1" type="ORF">ERS852580_03036</name>
</gene>
<accession>A0A173VJL3</accession>
<proteinExistence type="predicted"/>
<protein>
    <submittedName>
        <fullName evidence="1">Uncharacterized protein</fullName>
    </submittedName>
</protein>
<organism evidence="1 2">
    <name type="scientific">Agathobacter rectalis</name>
    <dbReference type="NCBI Taxonomy" id="39491"/>
    <lineage>
        <taxon>Bacteria</taxon>
        <taxon>Bacillati</taxon>
        <taxon>Bacillota</taxon>
        <taxon>Clostridia</taxon>
        <taxon>Lachnospirales</taxon>
        <taxon>Lachnospiraceae</taxon>
        <taxon>Agathobacter</taxon>
    </lineage>
</organism>
<dbReference type="AlphaFoldDB" id="A0A173VJL3"/>